<dbReference type="Pfam" id="PF13884">
    <property type="entry name" value="Peptidase_S74"/>
    <property type="match status" value="1"/>
</dbReference>
<dbReference type="Gene3D" id="1.10.10.10">
    <property type="entry name" value="Winged helix-like DNA-binding domain superfamily/Winged helix DNA-binding domain"/>
    <property type="match status" value="1"/>
</dbReference>
<organism evidence="2 3">
    <name type="scientific">Sphingomonas bisphenolicum</name>
    <dbReference type="NCBI Taxonomy" id="296544"/>
    <lineage>
        <taxon>Bacteria</taxon>
        <taxon>Pseudomonadati</taxon>
        <taxon>Pseudomonadota</taxon>
        <taxon>Alphaproteobacteria</taxon>
        <taxon>Sphingomonadales</taxon>
        <taxon>Sphingomonadaceae</taxon>
        <taxon>Sphingomonas</taxon>
    </lineage>
</organism>
<evidence type="ECO:0000313" key="2">
    <source>
        <dbReference type="EMBL" id="BBF69837.1"/>
    </source>
</evidence>
<dbReference type="PROSITE" id="PS51688">
    <property type="entry name" value="ICA"/>
    <property type="match status" value="1"/>
</dbReference>
<dbReference type="InterPro" id="IPR030392">
    <property type="entry name" value="S74_ICA"/>
</dbReference>
<dbReference type="CDD" id="cd10144">
    <property type="entry name" value="Peptidase_S74_CIMCD"/>
    <property type="match status" value="1"/>
</dbReference>
<sequence length="663" mass="65415">MAITELEMADLVRETCHAGGEGPLALGGALPGYRAFAAALNPGATFPYVIQGVADSGQWEAGVGAIDGEGRLVRTPQASSAGGGAVDFVAGEKHVGLALHAGWVAQVNEHDHGLDEVAGLTAALAGKQAANGELSAIAALATSGFGRGVLTLGDGAAFRSYIGAGTSSADGTVTAVAAGSGMAFATIGAAGSVTLGTPSSVTLGSTNGVGAGTHSHAFAPGGTSAQYLRGDGSLATFPTGSALSTVDDSNVTLTLGGGPGNALLNATSISVGWSGQLPVARGGTGVASLTGYVKGNGAAALSASATIPSTDISGLGTMAGQSAGAVAITGGMASLASLSVAPASGPANAAINAANGQSASLSLYTAGVEMWRVERTATANGGSNAGSDFALRRMDDSGALLGTAISVSRATGAMTIGSVTSSGASAAVISAVRTGSAVNCDYVAQTTAGAIYFGNADGSKFAVGPSNNLATTPFLSASATICAIGASVETTFAGPGRPVADNMTGWGSASFRWSTIYAGSGTINTSDARSKCDVGSVEAILIDAWGAVGWRRYRFVEAVAEKGDAARWHLGLVAQQVRDAIDARLGDGAAVRWGLLCHDSWDAEPEERAEDGTLVRAARDAGDRWGLRYDECLALEALWQRRAIAGLAARLDALEAGGGHAGG</sequence>
<feature type="domain" description="Peptidase S74" evidence="1">
    <location>
        <begin position="526"/>
        <end position="658"/>
    </location>
</feature>
<protein>
    <recommendedName>
        <fullName evidence="1">Peptidase S74 domain-containing protein</fullName>
    </recommendedName>
</protein>
<accession>A0ABN5WC91</accession>
<dbReference type="Gene3D" id="4.10.1090.10">
    <property type="entry name" value="Endosialidase, domain 4"/>
    <property type="match status" value="1"/>
</dbReference>
<keyword evidence="3" id="KW-1185">Reference proteome</keyword>
<gene>
    <name evidence="2" type="ORF">SBA_ch1_20370</name>
</gene>
<dbReference type="InterPro" id="IPR036388">
    <property type="entry name" value="WH-like_DNA-bd_sf"/>
</dbReference>
<evidence type="ECO:0000313" key="3">
    <source>
        <dbReference type="Proteomes" id="UP001059971"/>
    </source>
</evidence>
<reference evidence="2" key="1">
    <citation type="submission" date="2018-07" db="EMBL/GenBank/DDBJ databases">
        <title>Complete genome sequence of Sphingomonas bisphenolicum strain AO1, a bisphenol A degradative bacterium isolated from Japanese farm field.</title>
        <authorList>
            <person name="Murakami M."/>
            <person name="Koh M."/>
            <person name="Koba S."/>
            <person name="Matsumura Y."/>
        </authorList>
    </citation>
    <scope>NUCLEOTIDE SEQUENCE</scope>
    <source>
        <strain evidence="2">AO1</strain>
    </source>
</reference>
<evidence type="ECO:0000259" key="1">
    <source>
        <dbReference type="PROSITE" id="PS51688"/>
    </source>
</evidence>
<dbReference type="InterPro" id="IPR044914">
    <property type="entry name" value="Endosialidase_C_dom_sf"/>
</dbReference>
<name>A0ABN5WC91_9SPHN</name>
<proteinExistence type="predicted"/>
<dbReference type="Proteomes" id="UP001059971">
    <property type="component" value="Chromosome 1"/>
</dbReference>
<dbReference type="RefSeq" id="WP_261934346.1">
    <property type="nucleotide sequence ID" value="NZ_AP018817.1"/>
</dbReference>
<dbReference type="EMBL" id="AP018817">
    <property type="protein sequence ID" value="BBF69837.1"/>
    <property type="molecule type" value="Genomic_DNA"/>
</dbReference>